<organism evidence="2 3">
    <name type="scientific">Gymnopilus junonius</name>
    <name type="common">Spectacular rustgill mushroom</name>
    <name type="synonym">Gymnopilus spectabilis subsp. junonius</name>
    <dbReference type="NCBI Taxonomy" id="109634"/>
    <lineage>
        <taxon>Eukaryota</taxon>
        <taxon>Fungi</taxon>
        <taxon>Dikarya</taxon>
        <taxon>Basidiomycota</taxon>
        <taxon>Agaricomycotina</taxon>
        <taxon>Agaricomycetes</taxon>
        <taxon>Agaricomycetidae</taxon>
        <taxon>Agaricales</taxon>
        <taxon>Agaricineae</taxon>
        <taxon>Hymenogastraceae</taxon>
        <taxon>Gymnopilus</taxon>
    </lineage>
</organism>
<evidence type="ECO:0000313" key="3">
    <source>
        <dbReference type="Proteomes" id="UP000724874"/>
    </source>
</evidence>
<dbReference type="AlphaFoldDB" id="A0A9P5NI17"/>
<sequence>MPLPSPVCMEAEVTATATATGGEVVAEEEKGKSLIPLLSFLQLTCKGNRCGAENPHLEMVQRPSKDLDLHLRMSVAWFLKASSRILSLSQTHTAASISYHFPCPRTSLQLLFKGWRSASEGRYEKRAELVGTCVEETEAMHEDRERPLPSSARMQEVKGGKGRWGEETVEEWKIVEELLIPLPKVSSFSSRYSLSPSATPKSGIVVGEHCRGTTHPRYALTEVRRDEEREE</sequence>
<comment type="caution">
    <text evidence="2">The sequence shown here is derived from an EMBL/GenBank/DDBJ whole genome shotgun (WGS) entry which is preliminary data.</text>
</comment>
<dbReference type="EMBL" id="JADNYJ010000089">
    <property type="protein sequence ID" value="KAF8887651.1"/>
    <property type="molecule type" value="Genomic_DNA"/>
</dbReference>
<dbReference type="Proteomes" id="UP000724874">
    <property type="component" value="Unassembled WGS sequence"/>
</dbReference>
<accession>A0A9P5NI17</accession>
<evidence type="ECO:0000313" key="2">
    <source>
        <dbReference type="EMBL" id="KAF8887651.1"/>
    </source>
</evidence>
<gene>
    <name evidence="2" type="ORF">CPB84DRAFT_1786805</name>
</gene>
<feature type="region of interest" description="Disordered" evidence="1">
    <location>
        <begin position="138"/>
        <end position="162"/>
    </location>
</feature>
<feature type="compositionally biased region" description="Basic and acidic residues" evidence="1">
    <location>
        <begin position="138"/>
        <end position="147"/>
    </location>
</feature>
<keyword evidence="3" id="KW-1185">Reference proteome</keyword>
<protein>
    <submittedName>
        <fullName evidence="2">Uncharacterized protein</fullName>
    </submittedName>
</protein>
<name>A0A9P5NI17_GYMJU</name>
<reference evidence="2" key="1">
    <citation type="submission" date="2020-11" db="EMBL/GenBank/DDBJ databases">
        <authorList>
            <consortium name="DOE Joint Genome Institute"/>
            <person name="Ahrendt S."/>
            <person name="Riley R."/>
            <person name="Andreopoulos W."/>
            <person name="LaButti K."/>
            <person name="Pangilinan J."/>
            <person name="Ruiz-duenas F.J."/>
            <person name="Barrasa J.M."/>
            <person name="Sanchez-Garcia M."/>
            <person name="Camarero S."/>
            <person name="Miyauchi S."/>
            <person name="Serrano A."/>
            <person name="Linde D."/>
            <person name="Babiker R."/>
            <person name="Drula E."/>
            <person name="Ayuso-Fernandez I."/>
            <person name="Pacheco R."/>
            <person name="Padilla G."/>
            <person name="Ferreira P."/>
            <person name="Barriuso J."/>
            <person name="Kellner H."/>
            <person name="Castanera R."/>
            <person name="Alfaro M."/>
            <person name="Ramirez L."/>
            <person name="Pisabarro A.G."/>
            <person name="Kuo A."/>
            <person name="Tritt A."/>
            <person name="Lipzen A."/>
            <person name="He G."/>
            <person name="Yan M."/>
            <person name="Ng V."/>
            <person name="Cullen D."/>
            <person name="Martin F."/>
            <person name="Rosso M.-N."/>
            <person name="Henrissat B."/>
            <person name="Hibbett D."/>
            <person name="Martinez A.T."/>
            <person name="Grigoriev I.V."/>
        </authorList>
    </citation>
    <scope>NUCLEOTIDE SEQUENCE</scope>
    <source>
        <strain evidence="2">AH 44721</strain>
    </source>
</reference>
<evidence type="ECO:0000256" key="1">
    <source>
        <dbReference type="SAM" id="MobiDB-lite"/>
    </source>
</evidence>
<proteinExistence type="predicted"/>